<comment type="caution">
    <text evidence="1">The sequence shown here is derived from an EMBL/GenBank/DDBJ whole genome shotgun (WGS) entry which is preliminary data.</text>
</comment>
<protein>
    <submittedName>
        <fullName evidence="1">Uncharacterized protein</fullName>
    </submittedName>
</protein>
<organism evidence="1 2">
    <name type="scientific">Henosepilachna vigintioctopunctata</name>
    <dbReference type="NCBI Taxonomy" id="420089"/>
    <lineage>
        <taxon>Eukaryota</taxon>
        <taxon>Metazoa</taxon>
        <taxon>Ecdysozoa</taxon>
        <taxon>Arthropoda</taxon>
        <taxon>Hexapoda</taxon>
        <taxon>Insecta</taxon>
        <taxon>Pterygota</taxon>
        <taxon>Neoptera</taxon>
        <taxon>Endopterygota</taxon>
        <taxon>Coleoptera</taxon>
        <taxon>Polyphaga</taxon>
        <taxon>Cucujiformia</taxon>
        <taxon>Coccinelloidea</taxon>
        <taxon>Coccinellidae</taxon>
        <taxon>Epilachninae</taxon>
        <taxon>Epilachnini</taxon>
        <taxon>Henosepilachna</taxon>
    </lineage>
</organism>
<reference evidence="1 2" key="1">
    <citation type="submission" date="2023-03" db="EMBL/GenBank/DDBJ databases">
        <title>Genome insight into feeding habits of ladybird beetles.</title>
        <authorList>
            <person name="Li H.-S."/>
            <person name="Huang Y.-H."/>
            <person name="Pang H."/>
        </authorList>
    </citation>
    <scope>NUCLEOTIDE SEQUENCE [LARGE SCALE GENOMIC DNA]</scope>
    <source>
        <strain evidence="1">SYSU_2023b</strain>
        <tissue evidence="1">Whole body</tissue>
    </source>
</reference>
<sequence length="133" mass="14892">MVQISGKYEVVRADNFETHLLSMGAPKEVVEKVKDFKAVQEFKHNGNKITVDIHDDGFHSDLILNQEVDEKLSADLTIKTTAYLDGDTLTLKSKYPNGKSETKIHKFSDSGLIVTLQDEDPSTPDAVIVFKRL</sequence>
<dbReference type="InterPro" id="IPR012674">
    <property type="entry name" value="Calycin"/>
</dbReference>
<accession>A0AAW1UXR6</accession>
<gene>
    <name evidence="1" type="ORF">WA026_012448</name>
</gene>
<evidence type="ECO:0000313" key="1">
    <source>
        <dbReference type="EMBL" id="KAK9885684.1"/>
    </source>
</evidence>
<evidence type="ECO:0000313" key="2">
    <source>
        <dbReference type="Proteomes" id="UP001431783"/>
    </source>
</evidence>
<dbReference type="SUPFAM" id="SSF50814">
    <property type="entry name" value="Lipocalins"/>
    <property type="match status" value="1"/>
</dbReference>
<dbReference type="Gene3D" id="2.40.128.20">
    <property type="match status" value="1"/>
</dbReference>
<keyword evidence="2" id="KW-1185">Reference proteome</keyword>
<dbReference type="EMBL" id="JARQZJ010000096">
    <property type="protein sequence ID" value="KAK9885684.1"/>
    <property type="molecule type" value="Genomic_DNA"/>
</dbReference>
<dbReference type="AlphaFoldDB" id="A0AAW1UXR6"/>
<dbReference type="Proteomes" id="UP001431783">
    <property type="component" value="Unassembled WGS sequence"/>
</dbReference>
<name>A0AAW1UXR6_9CUCU</name>
<proteinExistence type="predicted"/>